<dbReference type="Pfam" id="PF01243">
    <property type="entry name" value="PNPOx_N"/>
    <property type="match status" value="1"/>
</dbReference>
<dbReference type="InterPro" id="IPR019576">
    <property type="entry name" value="Pyridoxamine_oxidase_dimer_C"/>
</dbReference>
<name>A0A6J7DIB3_9ZZZZ</name>
<evidence type="ECO:0000259" key="6">
    <source>
        <dbReference type="Pfam" id="PF10590"/>
    </source>
</evidence>
<dbReference type="EMBL" id="CAFBLQ010000058">
    <property type="protein sequence ID" value="CAB4870171.1"/>
    <property type="molecule type" value="Genomic_DNA"/>
</dbReference>
<feature type="domain" description="Pyridoxine 5'-phosphate oxidase dimerisation C-terminal" evidence="6">
    <location>
        <begin position="169"/>
        <end position="209"/>
    </location>
</feature>
<sequence>MDDPQMSADASPLDRESLPEDPLELLERWLADAAATGMTDPNAMTLATAGRDGRPSARTVLLRGIGPDGLRCFTNRLSLKGRQLAQNPRAQALFHWNELGRQILVHGPCTELSDAESDAYFATRRRESQLGAWASDQGTILPGREALEARLAEAQERFADRAVERPPHWGGYLLAFEVIEFWQAHPFRLHDRFVYVRTPDGWQIDRLAP</sequence>
<feature type="domain" description="Pyridoxamine 5'-phosphate oxidase N-terminal" evidence="5">
    <location>
        <begin position="32"/>
        <end position="156"/>
    </location>
</feature>
<proteinExistence type="inferred from homology"/>
<evidence type="ECO:0000256" key="2">
    <source>
        <dbReference type="ARBA" id="ARBA00022630"/>
    </source>
</evidence>
<dbReference type="InterPro" id="IPR012349">
    <property type="entry name" value="Split_barrel_FMN-bd"/>
</dbReference>
<dbReference type="Gene3D" id="2.30.110.10">
    <property type="entry name" value="Electron Transport, Fmn-binding Protein, Chain A"/>
    <property type="match status" value="1"/>
</dbReference>
<dbReference type="InterPro" id="IPR019740">
    <property type="entry name" value="Pyridox_Oxase_CS"/>
</dbReference>
<protein>
    <submittedName>
        <fullName evidence="7">Unannotated protein</fullName>
    </submittedName>
</protein>
<evidence type="ECO:0000256" key="4">
    <source>
        <dbReference type="ARBA" id="ARBA00023002"/>
    </source>
</evidence>
<evidence type="ECO:0000313" key="7">
    <source>
        <dbReference type="EMBL" id="CAB4870171.1"/>
    </source>
</evidence>
<dbReference type="HAMAP" id="MF_01629">
    <property type="entry name" value="PdxH"/>
    <property type="match status" value="1"/>
</dbReference>
<organism evidence="7">
    <name type="scientific">freshwater metagenome</name>
    <dbReference type="NCBI Taxonomy" id="449393"/>
    <lineage>
        <taxon>unclassified sequences</taxon>
        <taxon>metagenomes</taxon>
        <taxon>ecological metagenomes</taxon>
    </lineage>
</organism>
<dbReference type="PROSITE" id="PS01064">
    <property type="entry name" value="PYRIDOX_OXIDASE"/>
    <property type="match status" value="1"/>
</dbReference>
<dbReference type="NCBIfam" id="TIGR00558">
    <property type="entry name" value="pdxH"/>
    <property type="match status" value="1"/>
</dbReference>
<accession>A0A6J7DIB3</accession>
<dbReference type="GO" id="GO:0008615">
    <property type="term" value="P:pyridoxine biosynthetic process"/>
    <property type="evidence" value="ECO:0007669"/>
    <property type="project" value="InterPro"/>
</dbReference>
<reference evidence="7" key="1">
    <citation type="submission" date="2020-05" db="EMBL/GenBank/DDBJ databases">
        <authorList>
            <person name="Chiriac C."/>
            <person name="Salcher M."/>
            <person name="Ghai R."/>
            <person name="Kavagutti S V."/>
        </authorList>
    </citation>
    <scope>NUCLEOTIDE SEQUENCE</scope>
</reference>
<keyword evidence="4" id="KW-0560">Oxidoreductase</keyword>
<evidence type="ECO:0000256" key="1">
    <source>
        <dbReference type="ARBA" id="ARBA00001917"/>
    </source>
</evidence>
<dbReference type="AlphaFoldDB" id="A0A6J7DIB3"/>
<dbReference type="NCBIfam" id="NF004231">
    <property type="entry name" value="PRK05679.1"/>
    <property type="match status" value="1"/>
</dbReference>
<gene>
    <name evidence="7" type="ORF">UFOPK3423_00696</name>
</gene>
<dbReference type="SUPFAM" id="SSF50475">
    <property type="entry name" value="FMN-binding split barrel"/>
    <property type="match status" value="1"/>
</dbReference>
<dbReference type="GO" id="GO:0004733">
    <property type="term" value="F:pyridoxamine phosphate oxidase activity"/>
    <property type="evidence" value="ECO:0007669"/>
    <property type="project" value="InterPro"/>
</dbReference>
<evidence type="ECO:0000259" key="5">
    <source>
        <dbReference type="Pfam" id="PF01243"/>
    </source>
</evidence>
<dbReference type="Pfam" id="PF10590">
    <property type="entry name" value="PNP_phzG_C"/>
    <property type="match status" value="1"/>
</dbReference>
<comment type="cofactor">
    <cofactor evidence="1">
        <name>FMN</name>
        <dbReference type="ChEBI" id="CHEBI:58210"/>
    </cofactor>
</comment>
<keyword evidence="3" id="KW-0288">FMN</keyword>
<dbReference type="InterPro" id="IPR011576">
    <property type="entry name" value="Pyridox_Oxase_N"/>
</dbReference>
<dbReference type="PANTHER" id="PTHR10851:SF0">
    <property type="entry name" value="PYRIDOXINE-5'-PHOSPHATE OXIDASE"/>
    <property type="match status" value="1"/>
</dbReference>
<dbReference type="InterPro" id="IPR000659">
    <property type="entry name" value="Pyridox_Oxase"/>
</dbReference>
<dbReference type="PANTHER" id="PTHR10851">
    <property type="entry name" value="PYRIDOXINE-5-PHOSPHATE OXIDASE"/>
    <property type="match status" value="1"/>
</dbReference>
<keyword evidence="2" id="KW-0285">Flavoprotein</keyword>
<evidence type="ECO:0000256" key="3">
    <source>
        <dbReference type="ARBA" id="ARBA00022643"/>
    </source>
</evidence>
<dbReference type="GO" id="GO:0010181">
    <property type="term" value="F:FMN binding"/>
    <property type="evidence" value="ECO:0007669"/>
    <property type="project" value="InterPro"/>
</dbReference>
<dbReference type="PIRSF" id="PIRSF000190">
    <property type="entry name" value="Pyd_amn-ph_oxd"/>
    <property type="match status" value="1"/>
</dbReference>